<dbReference type="NCBIfam" id="NF004862">
    <property type="entry name" value="PRK06222.1"/>
    <property type="match status" value="1"/>
</dbReference>
<dbReference type="GO" id="GO:0006221">
    <property type="term" value="P:pyrimidine nucleotide biosynthetic process"/>
    <property type="evidence" value="ECO:0007669"/>
    <property type="project" value="InterPro"/>
</dbReference>
<dbReference type="EC" id="1.18.1.2" evidence="4"/>
<reference evidence="5" key="1">
    <citation type="submission" date="2017-09" db="EMBL/GenBank/DDBJ databases">
        <title>Depth-based differentiation of microbial function through sediment-hosted aquifers and enrichment of novel symbionts in the deep terrestrial subsurface.</title>
        <authorList>
            <person name="Probst A.J."/>
            <person name="Ladd B."/>
            <person name="Jarett J.K."/>
            <person name="Geller-Mcgrath D.E."/>
            <person name="Sieber C.M.K."/>
            <person name="Emerson J.B."/>
            <person name="Anantharaman K."/>
            <person name="Thomas B.C."/>
            <person name="Malmstrom R."/>
            <person name="Stieglmeier M."/>
            <person name="Klingl A."/>
            <person name="Woyke T."/>
            <person name="Ryan C.M."/>
            <person name="Banfield J.F."/>
        </authorList>
    </citation>
    <scope>NUCLEOTIDE SEQUENCE [LARGE SCALE GENOMIC DNA]</scope>
</reference>
<feature type="binding site" evidence="1">
    <location>
        <begin position="62"/>
        <end position="64"/>
    </location>
    <ligand>
        <name>FAD</name>
        <dbReference type="ChEBI" id="CHEBI:57692"/>
    </ligand>
</feature>
<keyword evidence="2" id="KW-0408">Iron</keyword>
<evidence type="ECO:0000259" key="3">
    <source>
        <dbReference type="PROSITE" id="PS51384"/>
    </source>
</evidence>
<dbReference type="GO" id="GO:0050660">
    <property type="term" value="F:flavin adenine dinucleotide binding"/>
    <property type="evidence" value="ECO:0007669"/>
    <property type="project" value="InterPro"/>
</dbReference>
<dbReference type="Proteomes" id="UP000228886">
    <property type="component" value="Unassembled WGS sequence"/>
</dbReference>
<dbReference type="GO" id="GO:0051537">
    <property type="term" value="F:2 iron, 2 sulfur cluster binding"/>
    <property type="evidence" value="ECO:0007669"/>
    <property type="project" value="UniProtKB-KW"/>
</dbReference>
<evidence type="ECO:0000313" key="4">
    <source>
        <dbReference type="EMBL" id="PIV63724.1"/>
    </source>
</evidence>
<feature type="domain" description="FAD-binding FR-type" evidence="3">
    <location>
        <begin position="1"/>
        <end position="95"/>
    </location>
</feature>
<comment type="cofactor">
    <cofactor evidence="1">
        <name>FAD</name>
        <dbReference type="ChEBI" id="CHEBI:57692"/>
    </cofactor>
    <text evidence="1">Binds 1 FAD per subunit.</text>
</comment>
<dbReference type="PROSITE" id="PS51384">
    <property type="entry name" value="FAD_FR"/>
    <property type="match status" value="1"/>
</dbReference>
<dbReference type="Gene3D" id="3.40.50.80">
    <property type="entry name" value="Nucleotide-binding domain of ferredoxin-NADP reductase (FNR) module"/>
    <property type="match status" value="1"/>
</dbReference>
<comment type="caution">
    <text evidence="4">The sequence shown here is derived from an EMBL/GenBank/DDBJ whole genome shotgun (WGS) entry which is preliminary data.</text>
</comment>
<sequence length="275" mass="29896">MVKIVKKEILAEGIKRIMLAAPEIAKKARPGQFVVLRVDEKGERIPLTIADKDLEKGTISLIFQEVGRTTKKLGLLEPGEEILDLVGPLGKATEIRYFGKVVAIGGGVGAAVVYPIACALKEAGNKIISILGAKSKDFLILRKETEGISDKFFVTTDDGSAGEKGFVSDILKKLIEQKEEINLVVTAGPLIMMKVICQITKPIGLKTRVSLNPIMVDGTGMCGSCRVKIGNESKFACVHGPEFDGEKIDFDTLIARNQLFLKQELALNKNNVIQY</sequence>
<accession>A0A2M7E7N0</accession>
<gene>
    <name evidence="4" type="ORF">COS11_05900</name>
</gene>
<dbReference type="PANTHER" id="PTHR43513">
    <property type="entry name" value="DIHYDROOROTATE DEHYDROGENASE B (NAD(+)), ELECTRON TRANSFER SUBUNIT"/>
    <property type="match status" value="1"/>
</dbReference>
<dbReference type="InterPro" id="IPR012165">
    <property type="entry name" value="Cyt_c3_hydrogenase_gsu"/>
</dbReference>
<dbReference type="EMBL" id="PETL01000281">
    <property type="protein sequence ID" value="PIV63724.1"/>
    <property type="molecule type" value="Genomic_DNA"/>
</dbReference>
<evidence type="ECO:0000256" key="1">
    <source>
        <dbReference type="PIRSR" id="PIRSR006816-1"/>
    </source>
</evidence>
<dbReference type="SUPFAM" id="SSF52343">
    <property type="entry name" value="Ferredoxin reductase-like, C-terminal NADP-linked domain"/>
    <property type="match status" value="1"/>
</dbReference>
<keyword evidence="2" id="KW-0411">Iron-sulfur</keyword>
<keyword evidence="2" id="KW-0479">Metal-binding</keyword>
<dbReference type="Pfam" id="PF10418">
    <property type="entry name" value="DHODB_Fe-S_bind"/>
    <property type="match status" value="1"/>
</dbReference>
<dbReference type="CDD" id="cd06219">
    <property type="entry name" value="DHOD_e_trans_like1"/>
    <property type="match status" value="1"/>
</dbReference>
<evidence type="ECO:0000256" key="2">
    <source>
        <dbReference type="PIRSR" id="PIRSR006816-2"/>
    </source>
</evidence>
<keyword evidence="1" id="KW-0274">FAD</keyword>
<keyword evidence="1" id="KW-0285">Flavoprotein</keyword>
<dbReference type="SUPFAM" id="SSF63380">
    <property type="entry name" value="Riboflavin synthase domain-like"/>
    <property type="match status" value="1"/>
</dbReference>
<dbReference type="InterPro" id="IPR017938">
    <property type="entry name" value="Riboflavin_synthase-like_b-brl"/>
</dbReference>
<dbReference type="Pfam" id="PF00175">
    <property type="entry name" value="NAD_binding_1"/>
    <property type="match status" value="1"/>
</dbReference>
<dbReference type="InterPro" id="IPR019480">
    <property type="entry name" value="Dihydroorotate_DH_Fe-S-bd"/>
</dbReference>
<dbReference type="InterPro" id="IPR039261">
    <property type="entry name" value="FNR_nucleotide-bd"/>
</dbReference>
<dbReference type="Gene3D" id="2.40.30.10">
    <property type="entry name" value="Translation factors"/>
    <property type="match status" value="1"/>
</dbReference>
<keyword evidence="2" id="KW-0001">2Fe-2S</keyword>
<evidence type="ECO:0000313" key="5">
    <source>
        <dbReference type="Proteomes" id="UP000228886"/>
    </source>
</evidence>
<dbReference type="AlphaFoldDB" id="A0A2M7E7N0"/>
<dbReference type="InterPro" id="IPR001433">
    <property type="entry name" value="OxRdtase_FAD/NAD-bd"/>
</dbReference>
<dbReference type="GO" id="GO:0046872">
    <property type="term" value="F:metal ion binding"/>
    <property type="evidence" value="ECO:0007669"/>
    <property type="project" value="UniProtKB-KW"/>
</dbReference>
<protein>
    <submittedName>
        <fullName evidence="4">Ferredoxin-NADP reductase</fullName>
        <ecNumber evidence="4">1.18.1.2</ecNumber>
    </submittedName>
</protein>
<feature type="binding site" evidence="2">
    <location>
        <position position="225"/>
    </location>
    <ligand>
        <name>[2Fe-2S] cluster</name>
        <dbReference type="ChEBI" id="CHEBI:190135"/>
    </ligand>
</feature>
<dbReference type="PANTHER" id="PTHR43513:SF3">
    <property type="entry name" value="DIHYDROOROTATE DEHYDROGENASE B (NAD(+)), ELECTRON TRANSFER SUBUNIT-RELATED"/>
    <property type="match status" value="1"/>
</dbReference>
<keyword evidence="4" id="KW-0560">Oxidoreductase</keyword>
<dbReference type="InterPro" id="IPR050353">
    <property type="entry name" value="PyrK_electron_transfer"/>
</dbReference>
<dbReference type="InterPro" id="IPR017927">
    <property type="entry name" value="FAD-bd_FR_type"/>
</dbReference>
<organism evidence="4 5">
    <name type="scientific">bacterium (Candidatus Ratteibacteria) CG01_land_8_20_14_3_00_40_19</name>
    <dbReference type="NCBI Taxonomy" id="2014290"/>
    <lineage>
        <taxon>Bacteria</taxon>
        <taxon>Candidatus Ratteibacteria</taxon>
    </lineage>
</organism>
<dbReference type="GO" id="GO:0004324">
    <property type="term" value="F:ferredoxin-NADP+ reductase activity"/>
    <property type="evidence" value="ECO:0007669"/>
    <property type="project" value="UniProtKB-EC"/>
</dbReference>
<comment type="cofactor">
    <cofactor evidence="2">
        <name>[2Fe-2S] cluster</name>
        <dbReference type="ChEBI" id="CHEBI:190135"/>
    </cofactor>
    <text evidence="2">Binds 1 [2Fe-2S] cluster per subunit.</text>
</comment>
<name>A0A2M7E7N0_9BACT</name>
<proteinExistence type="predicted"/>
<dbReference type="PIRSF" id="PIRSF006816">
    <property type="entry name" value="Cyc3_hyd_g"/>
    <property type="match status" value="1"/>
</dbReference>
<feature type="binding site" evidence="2">
    <location>
        <position position="222"/>
    </location>
    <ligand>
        <name>[2Fe-2S] cluster</name>
        <dbReference type="ChEBI" id="CHEBI:190135"/>
    </ligand>
</feature>
<feature type="binding site" evidence="2">
    <location>
        <position position="237"/>
    </location>
    <ligand>
        <name>[2Fe-2S] cluster</name>
        <dbReference type="ChEBI" id="CHEBI:190135"/>
    </ligand>
</feature>